<dbReference type="InterPro" id="IPR034016">
    <property type="entry name" value="M1_APN-typ"/>
</dbReference>
<evidence type="ECO:0000259" key="11">
    <source>
        <dbReference type="Pfam" id="PF01433"/>
    </source>
</evidence>
<dbReference type="RefSeq" id="WP_380599857.1">
    <property type="nucleotide sequence ID" value="NZ_JBHSDU010000003.1"/>
</dbReference>
<dbReference type="Gene3D" id="1.25.50.20">
    <property type="match status" value="1"/>
</dbReference>
<proteinExistence type="inferred from homology"/>
<evidence type="ECO:0000256" key="5">
    <source>
        <dbReference type="ARBA" id="ARBA00022723"/>
    </source>
</evidence>
<dbReference type="Gene3D" id="2.60.40.1910">
    <property type="match status" value="1"/>
</dbReference>
<evidence type="ECO:0000256" key="7">
    <source>
        <dbReference type="ARBA" id="ARBA00022833"/>
    </source>
</evidence>
<comment type="caution">
    <text evidence="14">The sequence shown here is derived from an EMBL/GenBank/DDBJ whole genome shotgun (WGS) entry which is preliminary data.</text>
</comment>
<dbReference type="PANTHER" id="PTHR11533">
    <property type="entry name" value="PROTEASE M1 ZINC METALLOPROTEASE"/>
    <property type="match status" value="1"/>
</dbReference>
<evidence type="ECO:0000256" key="1">
    <source>
        <dbReference type="ARBA" id="ARBA00000098"/>
    </source>
</evidence>
<evidence type="ECO:0000256" key="10">
    <source>
        <dbReference type="SAM" id="SignalP"/>
    </source>
</evidence>
<evidence type="ECO:0000256" key="4">
    <source>
        <dbReference type="ARBA" id="ARBA00022670"/>
    </source>
</evidence>
<sequence length="890" mass="98673">MTQTLLRRARAEACACLVFVCLLFAGSGQAAGSASGDGLERLPGDTRPLHYLISARPNKDNTGFSAKATLRFEVVTPTAQVVVNSRDLTISKAQLKNGATPKVSTDPARHRTIFSFEKPLTRGQHELEVEYTGLITENIEGVFRVEQQSRDGKRQQMLFTHLCCIGTARKFAPLWDQPDQKAVFELELTVPAGLDAVSNTPVAKRETLPSGESKVRFEPSPRMSSYLLFFAVGKFDHISGKAGDTEVGVYTQPGKGDQGRFALQATVDSLNLYNEYFGVDYPLKKLDSIAFPGAGGFGAMENWGAIFYFEPYLLIDPKLATQRNRQDVYVVVAHEVSHQWFGNLVTMKWWDDLWLNEGFATWMASKATDHYKPEWNVWRMDSESREQAMRLDARDSTHPIIRPVRTYEEAELAFDEITYEKGNQVIRMIEAYVGEDAFRKAIRAHVKKHAYDNAITDDLWRELEITSPFPVSDIARDFTVQEGVPLIDVISSKCVGDKTALSVRQSRFGLDGTSKQAKEWRVPVTATVVGTNKVARQVVRGSAPANITLEGCGPVKVNLGEAGYYRTRYDSASFAQLDKSFGKLPAQDQLGLMNDSFNLAEGGYTPFAGYLNLVLNVPVSADPVLWLHLTRSMRVLDRVYQGRADHEQFRAFARWKASGALRQLGWVERANESANVSIARAELVELLVSLRDPATQKEALRRFHGVDADPSLISGGMRQAIVNAVGMSADAKMLDELLARAAKSTDSAESQMYLLAAARVQDPVLVKRVLDLTLTDAIPAPLVGNMLRQVAESHSVSTFDFVTSKYESVGARLESFARVGVAQGVASNAVDVSVLPRLEKFVAEKVGDAGRESLKRARSMVTFSDEVRRERLPEVDAWLRAHAAAWTVQQ</sequence>
<dbReference type="GO" id="GO:0016787">
    <property type="term" value="F:hydrolase activity"/>
    <property type="evidence" value="ECO:0007669"/>
    <property type="project" value="UniProtKB-KW"/>
</dbReference>
<dbReference type="InterPro" id="IPR027268">
    <property type="entry name" value="Peptidase_M4/M1_CTD_sf"/>
</dbReference>
<organism evidence="14 15">
    <name type="scientific">Steroidobacter flavus</name>
    <dbReference type="NCBI Taxonomy" id="1842136"/>
    <lineage>
        <taxon>Bacteria</taxon>
        <taxon>Pseudomonadati</taxon>
        <taxon>Pseudomonadota</taxon>
        <taxon>Gammaproteobacteria</taxon>
        <taxon>Steroidobacterales</taxon>
        <taxon>Steroidobacteraceae</taxon>
        <taxon>Steroidobacter</taxon>
    </lineage>
</organism>
<evidence type="ECO:0000259" key="12">
    <source>
        <dbReference type="Pfam" id="PF11838"/>
    </source>
</evidence>
<dbReference type="InterPro" id="IPR042097">
    <property type="entry name" value="Aminopeptidase_N-like_N_sf"/>
</dbReference>
<evidence type="ECO:0000259" key="13">
    <source>
        <dbReference type="Pfam" id="PF17900"/>
    </source>
</evidence>
<comment type="cofactor">
    <cofactor evidence="9">
        <name>Zn(2+)</name>
        <dbReference type="ChEBI" id="CHEBI:29105"/>
    </cofactor>
    <text evidence="9">Binds 1 zinc ion per subunit.</text>
</comment>
<comment type="catalytic activity">
    <reaction evidence="1">
        <text>Release of an N-terminal amino acid, Xaa-|-Yaa- from a peptide, amide or arylamide. Xaa is preferably Ala, but may be most amino acids including Pro (slow action). When a terminal hydrophobic residue is followed by a prolyl residue, the two may be released as an intact Xaa-Pro dipeptide.</text>
        <dbReference type="EC" id="3.4.11.2"/>
    </reaction>
</comment>
<dbReference type="Pfam" id="PF17900">
    <property type="entry name" value="Peptidase_M1_N"/>
    <property type="match status" value="1"/>
</dbReference>
<comment type="similarity">
    <text evidence="2 9">Belongs to the peptidase M1 family.</text>
</comment>
<evidence type="ECO:0000256" key="8">
    <source>
        <dbReference type="ARBA" id="ARBA00023049"/>
    </source>
</evidence>
<keyword evidence="6 9" id="KW-0378">Hydrolase</keyword>
<dbReference type="EMBL" id="JBHSDU010000003">
    <property type="protein sequence ID" value="MFC4311477.1"/>
    <property type="molecule type" value="Genomic_DNA"/>
</dbReference>
<dbReference type="InterPro" id="IPR014782">
    <property type="entry name" value="Peptidase_M1_dom"/>
</dbReference>
<evidence type="ECO:0000313" key="14">
    <source>
        <dbReference type="EMBL" id="MFC4311477.1"/>
    </source>
</evidence>
<keyword evidence="5 9" id="KW-0479">Metal-binding</keyword>
<keyword evidence="4 9" id="KW-0645">Protease</keyword>
<dbReference type="InterPro" id="IPR050344">
    <property type="entry name" value="Peptidase_M1_aminopeptidases"/>
</dbReference>
<feature type="domain" description="Peptidase M1 membrane alanine aminopeptidase" evidence="11">
    <location>
        <begin position="261"/>
        <end position="475"/>
    </location>
</feature>
<protein>
    <recommendedName>
        <fullName evidence="9">Aminopeptidase</fullName>
        <ecNumber evidence="9">3.4.11.-</ecNumber>
    </recommendedName>
</protein>
<keyword evidence="8 9" id="KW-0482">Metalloprotease</keyword>
<feature type="domain" description="ERAP1-like C-terminal" evidence="12">
    <location>
        <begin position="555"/>
        <end position="859"/>
    </location>
</feature>
<feature type="domain" description="Aminopeptidase N-like N-terminal" evidence="13">
    <location>
        <begin position="48"/>
        <end position="227"/>
    </location>
</feature>
<evidence type="ECO:0000256" key="2">
    <source>
        <dbReference type="ARBA" id="ARBA00010136"/>
    </source>
</evidence>
<dbReference type="Gene3D" id="2.60.40.1730">
    <property type="entry name" value="tricorn interacting facor f3 domain"/>
    <property type="match status" value="1"/>
</dbReference>
<dbReference type="PRINTS" id="PR00756">
    <property type="entry name" value="ALADIPTASE"/>
</dbReference>
<evidence type="ECO:0000256" key="3">
    <source>
        <dbReference type="ARBA" id="ARBA00022438"/>
    </source>
</evidence>
<keyword evidence="10" id="KW-0732">Signal</keyword>
<evidence type="ECO:0000256" key="9">
    <source>
        <dbReference type="RuleBase" id="RU364040"/>
    </source>
</evidence>
<gene>
    <name evidence="14" type="ORF">ACFPN2_20420</name>
</gene>
<name>A0ABV8SWT5_9GAMM</name>
<evidence type="ECO:0000256" key="6">
    <source>
        <dbReference type="ARBA" id="ARBA00022801"/>
    </source>
</evidence>
<keyword evidence="3 9" id="KW-0031">Aminopeptidase</keyword>
<dbReference type="CDD" id="cd09601">
    <property type="entry name" value="M1_APN-Q_like"/>
    <property type="match status" value="1"/>
</dbReference>
<dbReference type="InterPro" id="IPR024571">
    <property type="entry name" value="ERAP1-like_C_dom"/>
</dbReference>
<dbReference type="EC" id="3.4.11.-" evidence="9"/>
<keyword evidence="15" id="KW-1185">Reference proteome</keyword>
<dbReference type="Pfam" id="PF11838">
    <property type="entry name" value="ERAP1_C"/>
    <property type="match status" value="1"/>
</dbReference>
<keyword evidence="7 9" id="KW-0862">Zinc</keyword>
<dbReference type="PANTHER" id="PTHR11533:SF174">
    <property type="entry name" value="PUROMYCIN-SENSITIVE AMINOPEPTIDASE-RELATED"/>
    <property type="match status" value="1"/>
</dbReference>
<feature type="signal peptide" evidence="10">
    <location>
        <begin position="1"/>
        <end position="30"/>
    </location>
</feature>
<dbReference type="InterPro" id="IPR045357">
    <property type="entry name" value="Aminopeptidase_N-like_N"/>
</dbReference>
<evidence type="ECO:0000313" key="15">
    <source>
        <dbReference type="Proteomes" id="UP001595904"/>
    </source>
</evidence>
<feature type="chain" id="PRO_5046713234" description="Aminopeptidase" evidence="10">
    <location>
        <begin position="31"/>
        <end position="890"/>
    </location>
</feature>
<dbReference type="Pfam" id="PF01433">
    <property type="entry name" value="Peptidase_M1"/>
    <property type="match status" value="1"/>
</dbReference>
<dbReference type="Gene3D" id="1.10.390.10">
    <property type="entry name" value="Neutral Protease Domain 2"/>
    <property type="match status" value="1"/>
</dbReference>
<dbReference type="SUPFAM" id="SSF63737">
    <property type="entry name" value="Leukotriene A4 hydrolase N-terminal domain"/>
    <property type="match status" value="1"/>
</dbReference>
<dbReference type="Proteomes" id="UP001595904">
    <property type="component" value="Unassembled WGS sequence"/>
</dbReference>
<dbReference type="InterPro" id="IPR001930">
    <property type="entry name" value="Peptidase_M1"/>
</dbReference>
<accession>A0ABV8SWT5</accession>
<reference evidence="15" key="1">
    <citation type="journal article" date="2019" name="Int. J. Syst. Evol. Microbiol.">
        <title>The Global Catalogue of Microorganisms (GCM) 10K type strain sequencing project: providing services to taxonomists for standard genome sequencing and annotation.</title>
        <authorList>
            <consortium name="The Broad Institute Genomics Platform"/>
            <consortium name="The Broad Institute Genome Sequencing Center for Infectious Disease"/>
            <person name="Wu L."/>
            <person name="Ma J."/>
        </authorList>
    </citation>
    <scope>NUCLEOTIDE SEQUENCE [LARGE SCALE GENOMIC DNA]</scope>
    <source>
        <strain evidence="15">CGMCC 1.10759</strain>
    </source>
</reference>
<dbReference type="SUPFAM" id="SSF55486">
    <property type="entry name" value="Metalloproteases ('zincins'), catalytic domain"/>
    <property type="match status" value="1"/>
</dbReference>